<evidence type="ECO:0000313" key="1">
    <source>
        <dbReference type="EMBL" id="MBX62463.1"/>
    </source>
</evidence>
<name>A0A2P2Q657_RHIMU</name>
<proteinExistence type="predicted"/>
<dbReference type="EMBL" id="GGEC01081979">
    <property type="protein sequence ID" value="MBX62463.1"/>
    <property type="molecule type" value="Transcribed_RNA"/>
</dbReference>
<dbReference type="AlphaFoldDB" id="A0A2P2Q657"/>
<reference evidence="1" key="1">
    <citation type="submission" date="2018-02" db="EMBL/GenBank/DDBJ databases">
        <title>Rhizophora mucronata_Transcriptome.</title>
        <authorList>
            <person name="Meera S.P."/>
            <person name="Sreeshan A."/>
            <person name="Augustine A."/>
        </authorList>
    </citation>
    <scope>NUCLEOTIDE SEQUENCE</scope>
    <source>
        <tissue evidence="1">Leaf</tissue>
    </source>
</reference>
<accession>A0A2P2Q657</accession>
<organism evidence="1">
    <name type="scientific">Rhizophora mucronata</name>
    <name type="common">Asiatic mangrove</name>
    <dbReference type="NCBI Taxonomy" id="61149"/>
    <lineage>
        <taxon>Eukaryota</taxon>
        <taxon>Viridiplantae</taxon>
        <taxon>Streptophyta</taxon>
        <taxon>Embryophyta</taxon>
        <taxon>Tracheophyta</taxon>
        <taxon>Spermatophyta</taxon>
        <taxon>Magnoliopsida</taxon>
        <taxon>eudicotyledons</taxon>
        <taxon>Gunneridae</taxon>
        <taxon>Pentapetalae</taxon>
        <taxon>rosids</taxon>
        <taxon>fabids</taxon>
        <taxon>Malpighiales</taxon>
        <taxon>Rhizophoraceae</taxon>
        <taxon>Rhizophora</taxon>
    </lineage>
</organism>
<protein>
    <submittedName>
        <fullName evidence="1">Uncharacterized protein</fullName>
    </submittedName>
</protein>
<sequence length="44" mass="4962">MVNLVFNIKSSVCCRLINILLPNIYSCPFPYNQSGINIPTIAYN</sequence>